<evidence type="ECO:0000313" key="2">
    <source>
        <dbReference type="EMBL" id="GEL28236.1"/>
    </source>
</evidence>
<feature type="transmembrane region" description="Helical" evidence="1">
    <location>
        <begin position="128"/>
        <end position="147"/>
    </location>
</feature>
<dbReference type="STRING" id="1423764.FC95_GL000122"/>
<sequence>MLLMPIFLILITLQRKIEISQGKSNYIFQTRMGTVNQYLIKGQITQFVIFTLFYMALFSFDLLVNIVLFHKGTSFKGVENSTINSHLLNLELAHPYLTYIWFIIIVSIAFGIYAVVTYILALSLKKTFLVYPISLGLWIMMFALPYSSSYFMQPFIEFDWKEYGMSMLSYLLICGVVIIVGNWIVRLRSHNSYC</sequence>
<accession>A0A511DTS7</accession>
<evidence type="ECO:0000256" key="1">
    <source>
        <dbReference type="SAM" id="Phobius"/>
    </source>
</evidence>
<keyword evidence="3" id="KW-1185">Reference proteome</keyword>
<name>A0A511DTS7_LENKE</name>
<protein>
    <submittedName>
        <fullName evidence="2">Uncharacterized protein</fullName>
    </submittedName>
</protein>
<proteinExistence type="predicted"/>
<keyword evidence="1" id="KW-1133">Transmembrane helix</keyword>
<organism evidence="2 3">
    <name type="scientific">Lentilactobacillus kefiri</name>
    <name type="common">Lactobacillus kefiri</name>
    <dbReference type="NCBI Taxonomy" id="33962"/>
    <lineage>
        <taxon>Bacteria</taxon>
        <taxon>Bacillati</taxon>
        <taxon>Bacillota</taxon>
        <taxon>Bacilli</taxon>
        <taxon>Lactobacillales</taxon>
        <taxon>Lactobacillaceae</taxon>
        <taxon>Lentilactobacillus</taxon>
    </lineage>
</organism>
<feature type="transmembrane region" description="Helical" evidence="1">
    <location>
        <begin position="47"/>
        <end position="69"/>
    </location>
</feature>
<dbReference type="Proteomes" id="UP000321893">
    <property type="component" value="Unassembled WGS sequence"/>
</dbReference>
<keyword evidence="1" id="KW-0812">Transmembrane</keyword>
<reference evidence="2" key="1">
    <citation type="submission" date="2019-07" db="EMBL/GenBank/DDBJ databases">
        <title>Whole genome shotgun sequence of Lactobacillus kefiri NBRC 15888.</title>
        <authorList>
            <person name="Hosoyama A."/>
            <person name="Uohara A."/>
            <person name="Ohji S."/>
            <person name="Ichikawa N."/>
        </authorList>
    </citation>
    <scope>NUCLEOTIDE SEQUENCE [LARGE SCALE GENOMIC DNA]</scope>
    <source>
        <strain evidence="2">NBRC 15888</strain>
    </source>
</reference>
<feature type="transmembrane region" description="Helical" evidence="1">
    <location>
        <begin position="167"/>
        <end position="185"/>
    </location>
</feature>
<keyword evidence="1" id="KW-0472">Membrane</keyword>
<dbReference type="EMBL" id="BJVK01000010">
    <property type="protein sequence ID" value="GEL28236.1"/>
    <property type="molecule type" value="Genomic_DNA"/>
</dbReference>
<comment type="caution">
    <text evidence="2">The sequence shown here is derived from an EMBL/GenBank/DDBJ whole genome shotgun (WGS) entry which is preliminary data.</text>
</comment>
<dbReference type="AlphaFoldDB" id="A0A511DTS7"/>
<gene>
    <name evidence="2" type="ORF">LKE01_10560</name>
</gene>
<feature type="transmembrane region" description="Helical" evidence="1">
    <location>
        <begin position="99"/>
        <end position="121"/>
    </location>
</feature>
<evidence type="ECO:0000313" key="3">
    <source>
        <dbReference type="Proteomes" id="UP000321893"/>
    </source>
</evidence>